<dbReference type="OrthoDB" id="424974at2759"/>
<name>A0A9P8Y7D7_9PEZI</name>
<dbReference type="InterPro" id="IPR050987">
    <property type="entry name" value="AtrR-like"/>
</dbReference>
<evidence type="ECO:0000313" key="8">
    <source>
        <dbReference type="Proteomes" id="UP000756346"/>
    </source>
</evidence>
<dbReference type="InterPro" id="IPR036864">
    <property type="entry name" value="Zn2-C6_fun-type_DNA-bd_sf"/>
</dbReference>
<evidence type="ECO:0000256" key="1">
    <source>
        <dbReference type="ARBA" id="ARBA00004123"/>
    </source>
</evidence>
<organism evidence="7 8">
    <name type="scientific">Microdochium trichocladiopsis</name>
    <dbReference type="NCBI Taxonomy" id="1682393"/>
    <lineage>
        <taxon>Eukaryota</taxon>
        <taxon>Fungi</taxon>
        <taxon>Dikarya</taxon>
        <taxon>Ascomycota</taxon>
        <taxon>Pezizomycotina</taxon>
        <taxon>Sordariomycetes</taxon>
        <taxon>Xylariomycetidae</taxon>
        <taxon>Xylariales</taxon>
        <taxon>Microdochiaceae</taxon>
        <taxon>Microdochium</taxon>
    </lineage>
</organism>
<keyword evidence="8" id="KW-1185">Reference proteome</keyword>
<feature type="region of interest" description="Disordered" evidence="5">
    <location>
        <begin position="40"/>
        <end position="115"/>
    </location>
</feature>
<dbReference type="CDD" id="cd12148">
    <property type="entry name" value="fungal_TF_MHR"/>
    <property type="match status" value="1"/>
</dbReference>
<evidence type="ECO:0000256" key="3">
    <source>
        <dbReference type="ARBA" id="ARBA00023125"/>
    </source>
</evidence>
<evidence type="ECO:0000256" key="2">
    <source>
        <dbReference type="ARBA" id="ARBA00022723"/>
    </source>
</evidence>
<dbReference type="EMBL" id="JAGTJQ010000004">
    <property type="protein sequence ID" value="KAH7033540.1"/>
    <property type="molecule type" value="Genomic_DNA"/>
</dbReference>
<feature type="region of interest" description="Disordered" evidence="5">
    <location>
        <begin position="420"/>
        <end position="440"/>
    </location>
</feature>
<dbReference type="SMART" id="SM00066">
    <property type="entry name" value="GAL4"/>
    <property type="match status" value="1"/>
</dbReference>
<dbReference type="PROSITE" id="PS50048">
    <property type="entry name" value="ZN2_CY6_FUNGAL_2"/>
    <property type="match status" value="1"/>
</dbReference>
<dbReference type="PANTHER" id="PTHR46910">
    <property type="entry name" value="TRANSCRIPTION FACTOR PDR1"/>
    <property type="match status" value="1"/>
</dbReference>
<dbReference type="GO" id="GO:0005634">
    <property type="term" value="C:nucleus"/>
    <property type="evidence" value="ECO:0007669"/>
    <property type="project" value="UniProtKB-SubCell"/>
</dbReference>
<dbReference type="Gene3D" id="4.10.240.10">
    <property type="entry name" value="Zn(2)-C6 fungal-type DNA-binding domain"/>
    <property type="match status" value="1"/>
</dbReference>
<dbReference type="Proteomes" id="UP000756346">
    <property type="component" value="Unassembled WGS sequence"/>
</dbReference>
<sequence length="994" mass="107577">MTPGSDSSPKHARTEVRLALACNQCRRRKVRCDASLPKCRNCAARGDNCDVSDLRRRPKAGSAAQAPVRRRAEGRRRQSRQQRPSPGSPPVQAPLSPSRSTASPAAAPGHSKTATATALPLSRTAAVAAAAADTAAAAVPGKSSWLALGYIESRSLLRYSQQAAGLPAGSRQVLDACQGGTHDDDAALAAPEVVLNVDHDMHKLKFVGGSSLQCLCRFVDLHLVHHRMPTISPFFKHGMRHAEEFSVPVIPTFPPIPTGVHLRNLLDVSFSRQWPLFPVIDRVIFEVELGNIMGNRTPCSGHSRGPAYHHIDVKNIQPVRLPWLAAAYSILCIATDYTQGRTSETSAAYLKAAYSLYNQLVSMPFLPSVQATLLLALALREQGRDGQAWHLTGHAVRTAHSLGLHKQKYISMAAMQQQPLSANSTDVRKSQKARDSRHLTASTAGMPVTARVWLACYALEKLMQLECGRPSIIDDADITGVRSLRVTAERAHGSEHGPAQEKDVDQPPNERRNHVQGDADNGGRTPEPSDPHHLDYFLIWVRLSRIIGKIAERVYLRKYKSSAEMFYETGKLDMELLDWEASLPAWLSVPKTSWAGGFPSTPARPPHSSETIEPDDDGGNAQPHHGYLQNLILSQFYNAQISLFRISLIFSQESYQKELRVHPSPVLPAHFHARLSRANLICVEAARAVITQNLQFVEGCLQVRDVPPPESAAATQGNSVNDHLPLASTPPPPLLAGTGGLLLTAASVLALSILREPTRRLTRSDAELLGEAATFASECYARWGQDPAFSEVCGVLRDSVDKILSKVKNNGKPGRQASVAPGASPASTNNQLGSGQVRGSSSLTSSSRFSRGIAPPAVNQAGQTDLNRDQDTSPYPSTARAFPAPTVRDDAAIMHSHASSFSVMGRDSPSFLPSGDHARVTHVDSQLLHAEIKGAASFMYGLDMSGLFDDMAGGLGENIFDAEGALSIPPWNGVDLDLEHAWPLMGISLDYNNI</sequence>
<keyword evidence="4" id="KW-0539">Nucleus</keyword>
<dbReference type="GeneID" id="70192093"/>
<keyword evidence="3" id="KW-0238">DNA-binding</keyword>
<dbReference type="PROSITE" id="PS00463">
    <property type="entry name" value="ZN2_CY6_FUNGAL_1"/>
    <property type="match status" value="1"/>
</dbReference>
<dbReference type="RefSeq" id="XP_046014372.1">
    <property type="nucleotide sequence ID" value="XM_046162547.1"/>
</dbReference>
<feature type="compositionally biased region" description="Basic residues" evidence="5">
    <location>
        <begin position="68"/>
        <end position="80"/>
    </location>
</feature>
<proteinExistence type="predicted"/>
<feature type="domain" description="Zn(2)-C6 fungal-type" evidence="6">
    <location>
        <begin position="21"/>
        <end position="49"/>
    </location>
</feature>
<comment type="subcellular location">
    <subcellularLocation>
        <location evidence="1">Nucleus</location>
    </subcellularLocation>
</comment>
<dbReference type="GO" id="GO:0000981">
    <property type="term" value="F:DNA-binding transcription factor activity, RNA polymerase II-specific"/>
    <property type="evidence" value="ECO:0007669"/>
    <property type="project" value="InterPro"/>
</dbReference>
<dbReference type="AlphaFoldDB" id="A0A9P8Y7D7"/>
<feature type="region of interest" description="Disordered" evidence="5">
    <location>
        <begin position="597"/>
        <end position="623"/>
    </location>
</feature>
<accession>A0A9P8Y7D7</accession>
<protein>
    <recommendedName>
        <fullName evidence="6">Zn(2)-C6 fungal-type domain-containing protein</fullName>
    </recommendedName>
</protein>
<feature type="compositionally biased region" description="Basic and acidic residues" evidence="5">
    <location>
        <begin position="489"/>
        <end position="517"/>
    </location>
</feature>
<keyword evidence="2" id="KW-0479">Metal-binding</keyword>
<feature type="compositionally biased region" description="Low complexity" evidence="5">
    <location>
        <begin position="834"/>
        <end position="852"/>
    </location>
</feature>
<comment type="caution">
    <text evidence="7">The sequence shown here is derived from an EMBL/GenBank/DDBJ whole genome shotgun (WGS) entry which is preliminary data.</text>
</comment>
<gene>
    <name evidence="7" type="ORF">B0I36DRAFT_430737</name>
</gene>
<feature type="compositionally biased region" description="Basic and acidic residues" evidence="5">
    <location>
        <begin position="426"/>
        <end position="438"/>
    </location>
</feature>
<evidence type="ECO:0000256" key="4">
    <source>
        <dbReference type="ARBA" id="ARBA00023242"/>
    </source>
</evidence>
<dbReference type="InterPro" id="IPR007219">
    <property type="entry name" value="XnlR_reg_dom"/>
</dbReference>
<dbReference type="InterPro" id="IPR001138">
    <property type="entry name" value="Zn2Cys6_DnaBD"/>
</dbReference>
<dbReference type="SMART" id="SM00906">
    <property type="entry name" value="Fungal_trans"/>
    <property type="match status" value="1"/>
</dbReference>
<dbReference type="PANTHER" id="PTHR46910:SF3">
    <property type="entry name" value="HALOTOLERANCE PROTEIN 9-RELATED"/>
    <property type="match status" value="1"/>
</dbReference>
<feature type="region of interest" description="Disordered" evidence="5">
    <location>
        <begin position="807"/>
        <end position="882"/>
    </location>
</feature>
<dbReference type="GO" id="GO:0008270">
    <property type="term" value="F:zinc ion binding"/>
    <property type="evidence" value="ECO:0007669"/>
    <property type="project" value="InterPro"/>
</dbReference>
<dbReference type="Pfam" id="PF04082">
    <property type="entry name" value="Fungal_trans"/>
    <property type="match status" value="1"/>
</dbReference>
<dbReference type="GO" id="GO:0006351">
    <property type="term" value="P:DNA-templated transcription"/>
    <property type="evidence" value="ECO:0007669"/>
    <property type="project" value="InterPro"/>
</dbReference>
<dbReference type="CDD" id="cd00067">
    <property type="entry name" value="GAL4"/>
    <property type="match status" value="1"/>
</dbReference>
<evidence type="ECO:0000313" key="7">
    <source>
        <dbReference type="EMBL" id="KAH7033540.1"/>
    </source>
</evidence>
<dbReference type="SUPFAM" id="SSF57701">
    <property type="entry name" value="Zn2/Cys6 DNA-binding domain"/>
    <property type="match status" value="1"/>
</dbReference>
<reference evidence="7" key="1">
    <citation type="journal article" date="2021" name="Nat. Commun.">
        <title>Genetic determinants of endophytism in the Arabidopsis root mycobiome.</title>
        <authorList>
            <person name="Mesny F."/>
            <person name="Miyauchi S."/>
            <person name="Thiergart T."/>
            <person name="Pickel B."/>
            <person name="Atanasova L."/>
            <person name="Karlsson M."/>
            <person name="Huettel B."/>
            <person name="Barry K.W."/>
            <person name="Haridas S."/>
            <person name="Chen C."/>
            <person name="Bauer D."/>
            <person name="Andreopoulos W."/>
            <person name="Pangilinan J."/>
            <person name="LaButti K."/>
            <person name="Riley R."/>
            <person name="Lipzen A."/>
            <person name="Clum A."/>
            <person name="Drula E."/>
            <person name="Henrissat B."/>
            <person name="Kohler A."/>
            <person name="Grigoriev I.V."/>
            <person name="Martin F.M."/>
            <person name="Hacquard S."/>
        </authorList>
    </citation>
    <scope>NUCLEOTIDE SEQUENCE</scope>
    <source>
        <strain evidence="7">MPI-CAGE-CH-0230</strain>
    </source>
</reference>
<feature type="compositionally biased region" description="Low complexity" evidence="5">
    <location>
        <begin position="93"/>
        <end position="108"/>
    </location>
</feature>
<feature type="region of interest" description="Disordered" evidence="5">
    <location>
        <begin position="489"/>
        <end position="529"/>
    </location>
</feature>
<dbReference type="GO" id="GO:0003677">
    <property type="term" value="F:DNA binding"/>
    <property type="evidence" value="ECO:0007669"/>
    <property type="project" value="UniProtKB-KW"/>
</dbReference>
<dbReference type="Pfam" id="PF00172">
    <property type="entry name" value="Zn_clus"/>
    <property type="match status" value="1"/>
</dbReference>
<evidence type="ECO:0000256" key="5">
    <source>
        <dbReference type="SAM" id="MobiDB-lite"/>
    </source>
</evidence>
<evidence type="ECO:0000259" key="6">
    <source>
        <dbReference type="PROSITE" id="PS50048"/>
    </source>
</evidence>